<dbReference type="GO" id="GO:0005525">
    <property type="term" value="F:GTP binding"/>
    <property type="evidence" value="ECO:0007669"/>
    <property type="project" value="UniProtKB-KW"/>
</dbReference>
<dbReference type="PROSITE" id="PS51719">
    <property type="entry name" value="G_SEPTIN"/>
    <property type="match status" value="1"/>
</dbReference>
<feature type="domain" description="Septin-type G" evidence="8">
    <location>
        <begin position="117"/>
        <end position="389"/>
    </location>
</feature>
<evidence type="ECO:0000256" key="2">
    <source>
        <dbReference type="ARBA" id="ARBA00022618"/>
    </source>
</evidence>
<dbReference type="Proteomes" id="UP000225706">
    <property type="component" value="Unassembled WGS sequence"/>
</dbReference>
<keyword evidence="4" id="KW-0175">Coiled coil</keyword>
<dbReference type="Pfam" id="PF00735">
    <property type="entry name" value="Septin"/>
    <property type="match status" value="1"/>
</dbReference>
<keyword evidence="5 7" id="KW-0342">GTP-binding</keyword>
<evidence type="ECO:0000256" key="1">
    <source>
        <dbReference type="ARBA" id="ARBA00004626"/>
    </source>
</evidence>
<dbReference type="OrthoDB" id="416553at2759"/>
<dbReference type="InterPro" id="IPR027417">
    <property type="entry name" value="P-loop_NTPase"/>
</dbReference>
<name>A0A2B4SKZ8_STYPI</name>
<dbReference type="SUPFAM" id="SSF52540">
    <property type="entry name" value="P-loop containing nucleoside triphosphate hydrolases"/>
    <property type="match status" value="1"/>
</dbReference>
<accession>A0A2B4SKZ8</accession>
<dbReference type="InterPro" id="IPR011992">
    <property type="entry name" value="EF-hand-dom_pair"/>
</dbReference>
<proteinExistence type="inferred from homology"/>
<dbReference type="GO" id="GO:0032154">
    <property type="term" value="C:cleavage furrow"/>
    <property type="evidence" value="ECO:0007669"/>
    <property type="project" value="UniProtKB-SubCell"/>
</dbReference>
<keyword evidence="2" id="KW-0132">Cell division</keyword>
<evidence type="ECO:0000313" key="9">
    <source>
        <dbReference type="EMBL" id="PFX29550.1"/>
    </source>
</evidence>
<dbReference type="EMBL" id="LSMT01000064">
    <property type="protein sequence ID" value="PFX29550.1"/>
    <property type="molecule type" value="Genomic_DNA"/>
</dbReference>
<reference evidence="10" key="1">
    <citation type="journal article" date="2017" name="bioRxiv">
        <title>Comparative analysis of the genomes of Stylophora pistillata and Acropora digitifera provides evidence for extensive differences between species of corals.</title>
        <authorList>
            <person name="Voolstra C.R."/>
            <person name="Li Y."/>
            <person name="Liew Y.J."/>
            <person name="Baumgarten S."/>
            <person name="Zoccola D."/>
            <person name="Flot J.-F."/>
            <person name="Tambutte S."/>
            <person name="Allemand D."/>
            <person name="Aranda M."/>
        </authorList>
    </citation>
    <scope>NUCLEOTIDE SEQUENCE [LARGE SCALE GENOMIC DNA]</scope>
</reference>
<dbReference type="SUPFAM" id="SSF47473">
    <property type="entry name" value="EF-hand"/>
    <property type="match status" value="1"/>
</dbReference>
<organism evidence="9 10">
    <name type="scientific">Stylophora pistillata</name>
    <name type="common">Smooth cauliflower coral</name>
    <dbReference type="NCBI Taxonomy" id="50429"/>
    <lineage>
        <taxon>Eukaryota</taxon>
        <taxon>Metazoa</taxon>
        <taxon>Cnidaria</taxon>
        <taxon>Anthozoa</taxon>
        <taxon>Hexacorallia</taxon>
        <taxon>Scleractinia</taxon>
        <taxon>Astrocoeniina</taxon>
        <taxon>Pocilloporidae</taxon>
        <taxon>Stylophora</taxon>
    </lineage>
</organism>
<protein>
    <submittedName>
        <fullName evidence="9">Neuronal-specific septin-3</fullName>
    </submittedName>
</protein>
<dbReference type="InterPro" id="IPR016491">
    <property type="entry name" value="Septin"/>
</dbReference>
<dbReference type="PANTHER" id="PTHR18884">
    <property type="entry name" value="SEPTIN"/>
    <property type="match status" value="1"/>
</dbReference>
<dbReference type="GO" id="GO:0005856">
    <property type="term" value="C:cytoskeleton"/>
    <property type="evidence" value="ECO:0007669"/>
    <property type="project" value="UniProtKB-ARBA"/>
</dbReference>
<keyword evidence="3 7" id="KW-0547">Nucleotide-binding</keyword>
<dbReference type="FunFam" id="3.40.50.300:FF:000162">
    <property type="entry name" value="septin-7 isoform X1"/>
    <property type="match status" value="1"/>
</dbReference>
<evidence type="ECO:0000256" key="4">
    <source>
        <dbReference type="ARBA" id="ARBA00023054"/>
    </source>
</evidence>
<gene>
    <name evidence="9" type="primary">SEPT3</name>
    <name evidence="9" type="ORF">AWC38_SpisGene5685</name>
</gene>
<dbReference type="Gene3D" id="3.40.50.300">
    <property type="entry name" value="P-loop containing nucleotide triphosphate hydrolases"/>
    <property type="match status" value="1"/>
</dbReference>
<evidence type="ECO:0000256" key="7">
    <source>
        <dbReference type="RuleBase" id="RU004560"/>
    </source>
</evidence>
<evidence type="ECO:0000256" key="3">
    <source>
        <dbReference type="ARBA" id="ARBA00022741"/>
    </source>
</evidence>
<dbReference type="STRING" id="50429.A0A2B4SKZ8"/>
<dbReference type="AlphaFoldDB" id="A0A2B4SKZ8"/>
<evidence type="ECO:0000256" key="5">
    <source>
        <dbReference type="ARBA" id="ARBA00023134"/>
    </source>
</evidence>
<evidence type="ECO:0000256" key="6">
    <source>
        <dbReference type="ARBA" id="ARBA00023306"/>
    </source>
</evidence>
<dbReference type="GO" id="GO:0051301">
    <property type="term" value="P:cell division"/>
    <property type="evidence" value="ECO:0007669"/>
    <property type="project" value="UniProtKB-KW"/>
</dbReference>
<sequence length="414" mass="47391">MASSDKKFLLTGAQTDALSKVFKFADVEETGYVDVATISTLAVQLLGAQLSENEKETINSKAESKADKGLLSYQNFIEIMMETMQAMTHWGKLKTVLEGYVGFDTVQEQIRKKSLKRGFEFNLMVVGATGLGKSTMVNTLFKGRLSRISSTGATPCIPKTVEVKSVSHVIEEKGVRLKLTITDTPGFGDQINNESCWDPILQFINEQYNKYLKEETSINRKPRVPDSRVHCCLYFIAPTGHRLRPIDVEFMKRLDKCVNIVPVIAKADTLTVEEREAFRRRLREDIEKNRINIYPVLNRHDLDEEEARTTSRIRDQLPFAVIGSDRYVTVSGKPVLGRKTKWGLIEVENKNHCEFSQLRDMLIKTHMQDLKEVTDNIHYENYRRKHLTEEKHEQVVLQNNVVNMEDVMGQESKI</sequence>
<keyword evidence="10" id="KW-1185">Reference proteome</keyword>
<comment type="subcellular location">
    <subcellularLocation>
        <location evidence="1">Cleavage furrow</location>
    </subcellularLocation>
</comment>
<evidence type="ECO:0000259" key="8">
    <source>
        <dbReference type="PROSITE" id="PS51719"/>
    </source>
</evidence>
<dbReference type="CDD" id="cd01850">
    <property type="entry name" value="CDC_Septin"/>
    <property type="match status" value="1"/>
</dbReference>
<keyword evidence="6" id="KW-0131">Cell cycle</keyword>
<comment type="similarity">
    <text evidence="7">Belongs to the TRAFAC class TrmE-Era-EngA-EngB-Septin-like GTPase superfamily. Septin GTPase family.</text>
</comment>
<dbReference type="Gene3D" id="1.10.238.10">
    <property type="entry name" value="EF-hand"/>
    <property type="match status" value="1"/>
</dbReference>
<comment type="caution">
    <text evidence="9">The sequence shown here is derived from an EMBL/GenBank/DDBJ whole genome shotgun (WGS) entry which is preliminary data.</text>
</comment>
<dbReference type="InterPro" id="IPR030379">
    <property type="entry name" value="G_SEPTIN_dom"/>
</dbReference>
<evidence type="ECO:0000313" key="10">
    <source>
        <dbReference type="Proteomes" id="UP000225706"/>
    </source>
</evidence>